<dbReference type="AlphaFoldDB" id="A0A0G2FL23"/>
<organism evidence="1 2">
    <name type="scientific">Diaporthe ampelina</name>
    <dbReference type="NCBI Taxonomy" id="1214573"/>
    <lineage>
        <taxon>Eukaryota</taxon>
        <taxon>Fungi</taxon>
        <taxon>Dikarya</taxon>
        <taxon>Ascomycota</taxon>
        <taxon>Pezizomycotina</taxon>
        <taxon>Sordariomycetes</taxon>
        <taxon>Sordariomycetidae</taxon>
        <taxon>Diaporthales</taxon>
        <taxon>Diaporthaceae</taxon>
        <taxon>Diaporthe</taxon>
    </lineage>
</organism>
<sequence length="149" mass="16920">MDGLKAASTPAHSTKADNTEVAHHIIRNLPTVWDGENREDVFYILFNGTAQKEFARAVATQVMSLNPTPDDPSLLSLITSFFALYQVIHWKYRIRAKPIRRDPNYTWNVFNALGSNFLQNVERVAVIYELSARSGEPHGADYENDRRLG</sequence>
<name>A0A0G2FL23_9PEZI</name>
<keyword evidence="2" id="KW-1185">Reference proteome</keyword>
<dbReference type="Proteomes" id="UP000034680">
    <property type="component" value="Unassembled WGS sequence"/>
</dbReference>
<reference evidence="1 2" key="1">
    <citation type="submission" date="2015-05" db="EMBL/GenBank/DDBJ databases">
        <title>Distinctive expansion of gene families associated with plant cell wall degradation and secondary metabolism in the genomes of grapevine trunk pathogens.</title>
        <authorList>
            <person name="Lawrence D.P."/>
            <person name="Travadon R."/>
            <person name="Rolshausen P.E."/>
            <person name="Baumgartner K."/>
        </authorList>
    </citation>
    <scope>NUCLEOTIDE SEQUENCE [LARGE SCALE GENOMIC DNA]</scope>
    <source>
        <strain evidence="1">DA912</strain>
    </source>
</reference>
<dbReference type="EMBL" id="LCUC01000188">
    <property type="protein sequence ID" value="KKY34756.1"/>
    <property type="molecule type" value="Genomic_DNA"/>
</dbReference>
<accession>A0A0G2FL23</accession>
<evidence type="ECO:0000313" key="2">
    <source>
        <dbReference type="Proteomes" id="UP000034680"/>
    </source>
</evidence>
<protein>
    <submittedName>
        <fullName evidence="1">Uncharacterized protein</fullName>
    </submittedName>
</protein>
<comment type="caution">
    <text evidence="1">The sequence shown here is derived from an EMBL/GenBank/DDBJ whole genome shotgun (WGS) entry which is preliminary data.</text>
</comment>
<reference evidence="1 2" key="2">
    <citation type="submission" date="2015-05" db="EMBL/GenBank/DDBJ databases">
        <authorList>
            <person name="Morales-Cruz A."/>
            <person name="Amrine K.C."/>
            <person name="Cantu D."/>
        </authorList>
    </citation>
    <scope>NUCLEOTIDE SEQUENCE [LARGE SCALE GENOMIC DNA]</scope>
    <source>
        <strain evidence="1">DA912</strain>
    </source>
</reference>
<proteinExistence type="predicted"/>
<gene>
    <name evidence="1" type="ORF">UCDDA912_g05258</name>
</gene>
<evidence type="ECO:0000313" key="1">
    <source>
        <dbReference type="EMBL" id="KKY34756.1"/>
    </source>
</evidence>
<dbReference type="OrthoDB" id="62952at2759"/>